<evidence type="ECO:0000256" key="2">
    <source>
        <dbReference type="ARBA" id="ARBA00009853"/>
    </source>
</evidence>
<dbReference type="InterPro" id="IPR037185">
    <property type="entry name" value="EmrE-like"/>
</dbReference>
<dbReference type="AlphaFoldDB" id="A0A4Q1KLC2"/>
<evidence type="ECO:0000256" key="5">
    <source>
        <dbReference type="ARBA" id="ARBA00023136"/>
    </source>
</evidence>
<dbReference type="EMBL" id="SBKP01000002">
    <property type="protein sequence ID" value="RXR30265.1"/>
    <property type="molecule type" value="Genomic_DNA"/>
</dbReference>
<evidence type="ECO:0000256" key="3">
    <source>
        <dbReference type="ARBA" id="ARBA00022692"/>
    </source>
</evidence>
<dbReference type="Proteomes" id="UP000290958">
    <property type="component" value="Unassembled WGS sequence"/>
</dbReference>
<sequence length="310" mass="32849">MNVTCGAEPRTAKRAAWFAVALCLSGVAMFALMDVLMKSAALALGTYVALLWRSLLASVISGAGMIVTRNRWPPRNVMRLHVLRALLIAPMAWLFFWALTKLPVAEAIGLSFIAPIIALALVPVLLGERVSRHAIWAAIMGTIGVVIIVSGRLSAVYSADALWGAGAALASAVLFALNLLIQRRQAQVAGVIEVAFFQNLLVLALLLPFAPWLVSAPMEITDSALTITGAAVLTVCSQIALSAAYARASASKLIPLEYSAFLWATLFGWLIFSEVPTVPVLAGVALIVIACLIAAREKPEIAHPTEAESA</sequence>
<keyword evidence="4 6" id="KW-1133">Transmembrane helix</keyword>
<evidence type="ECO:0000256" key="6">
    <source>
        <dbReference type="SAM" id="Phobius"/>
    </source>
</evidence>
<proteinExistence type="inferred from homology"/>
<keyword evidence="9" id="KW-1185">Reference proteome</keyword>
<keyword evidence="5 6" id="KW-0472">Membrane</keyword>
<organism evidence="8 9">
    <name type="scientific">Sphingobium fluviale</name>
    <dbReference type="NCBI Taxonomy" id="2506423"/>
    <lineage>
        <taxon>Bacteria</taxon>
        <taxon>Pseudomonadati</taxon>
        <taxon>Pseudomonadota</taxon>
        <taxon>Alphaproteobacteria</taxon>
        <taxon>Sphingomonadales</taxon>
        <taxon>Sphingomonadaceae</taxon>
        <taxon>Sphingobium</taxon>
    </lineage>
</organism>
<evidence type="ECO:0000313" key="8">
    <source>
        <dbReference type="EMBL" id="RXR30265.1"/>
    </source>
</evidence>
<keyword evidence="3 6" id="KW-0812">Transmembrane</keyword>
<feature type="transmembrane region" description="Helical" evidence="6">
    <location>
        <begin position="105"/>
        <end position="127"/>
    </location>
</feature>
<evidence type="ECO:0000256" key="4">
    <source>
        <dbReference type="ARBA" id="ARBA00022989"/>
    </source>
</evidence>
<feature type="transmembrane region" description="Helical" evidence="6">
    <location>
        <begin position="49"/>
        <end position="68"/>
    </location>
</feature>
<evidence type="ECO:0000259" key="7">
    <source>
        <dbReference type="Pfam" id="PF00892"/>
    </source>
</evidence>
<dbReference type="SUPFAM" id="SSF103481">
    <property type="entry name" value="Multidrug resistance efflux transporter EmrE"/>
    <property type="match status" value="2"/>
</dbReference>
<reference evidence="9" key="1">
    <citation type="submission" date="2019-01" db="EMBL/GenBank/DDBJ databases">
        <title>Cytophagaceae bacterium strain CAR-16.</title>
        <authorList>
            <person name="Chen W.-M."/>
        </authorList>
    </citation>
    <scope>NUCLEOTIDE SEQUENCE [LARGE SCALE GENOMIC DNA]</scope>
    <source>
        <strain evidence="9">CHR27</strain>
    </source>
</reference>
<gene>
    <name evidence="8" type="ORF">EQG66_02720</name>
</gene>
<dbReference type="InterPro" id="IPR000620">
    <property type="entry name" value="EamA_dom"/>
</dbReference>
<feature type="domain" description="EamA" evidence="7">
    <location>
        <begin position="18"/>
        <end position="149"/>
    </location>
</feature>
<dbReference type="RefSeq" id="WP_129403017.1">
    <property type="nucleotide sequence ID" value="NZ_SBKP01000002.1"/>
</dbReference>
<protein>
    <submittedName>
        <fullName evidence="8">DMT family transporter</fullName>
    </submittedName>
</protein>
<evidence type="ECO:0000256" key="1">
    <source>
        <dbReference type="ARBA" id="ARBA00004141"/>
    </source>
</evidence>
<feature type="transmembrane region" description="Helical" evidence="6">
    <location>
        <begin position="224"/>
        <end position="246"/>
    </location>
</feature>
<accession>A0A4Q1KLC2</accession>
<dbReference type="GO" id="GO:0016020">
    <property type="term" value="C:membrane"/>
    <property type="evidence" value="ECO:0007669"/>
    <property type="project" value="UniProtKB-SubCell"/>
</dbReference>
<comment type="caution">
    <text evidence="8">The sequence shown here is derived from an EMBL/GenBank/DDBJ whole genome shotgun (WGS) entry which is preliminary data.</text>
</comment>
<dbReference type="PANTHER" id="PTHR22911:SF6">
    <property type="entry name" value="SOLUTE CARRIER FAMILY 35 MEMBER G1"/>
    <property type="match status" value="1"/>
</dbReference>
<feature type="transmembrane region" description="Helical" evidence="6">
    <location>
        <begin position="278"/>
        <end position="295"/>
    </location>
</feature>
<feature type="transmembrane region" description="Helical" evidence="6">
    <location>
        <begin position="16"/>
        <end position="37"/>
    </location>
</feature>
<dbReference type="Pfam" id="PF00892">
    <property type="entry name" value="EamA"/>
    <property type="match status" value="2"/>
</dbReference>
<name>A0A4Q1KLC2_9SPHN</name>
<feature type="transmembrane region" description="Helical" evidence="6">
    <location>
        <begin position="188"/>
        <end position="212"/>
    </location>
</feature>
<feature type="domain" description="EamA" evidence="7">
    <location>
        <begin position="163"/>
        <end position="294"/>
    </location>
</feature>
<feature type="transmembrane region" description="Helical" evidence="6">
    <location>
        <begin position="161"/>
        <end position="181"/>
    </location>
</feature>
<comment type="similarity">
    <text evidence="2">Belongs to the drug/metabolite transporter (DMT) superfamily. 10 TMS drug/metabolite exporter (DME) (TC 2.A.7.3) family.</text>
</comment>
<feature type="transmembrane region" description="Helical" evidence="6">
    <location>
        <begin position="80"/>
        <end position="99"/>
    </location>
</feature>
<comment type="subcellular location">
    <subcellularLocation>
        <location evidence="1">Membrane</location>
        <topology evidence="1">Multi-pass membrane protein</topology>
    </subcellularLocation>
</comment>
<feature type="transmembrane region" description="Helical" evidence="6">
    <location>
        <begin position="134"/>
        <end position="155"/>
    </location>
</feature>
<feature type="transmembrane region" description="Helical" evidence="6">
    <location>
        <begin position="253"/>
        <end position="272"/>
    </location>
</feature>
<evidence type="ECO:0000313" key="9">
    <source>
        <dbReference type="Proteomes" id="UP000290958"/>
    </source>
</evidence>
<dbReference type="OrthoDB" id="7818056at2"/>
<dbReference type="PANTHER" id="PTHR22911">
    <property type="entry name" value="ACYL-MALONYL CONDENSING ENZYME-RELATED"/>
    <property type="match status" value="1"/>
</dbReference>